<gene>
    <name evidence="2" type="ORF">TJEJU_1482</name>
</gene>
<evidence type="ECO:0000313" key="2">
    <source>
        <dbReference type="EMBL" id="SNR15213.1"/>
    </source>
</evidence>
<dbReference type="RefSeq" id="WP_095070787.1">
    <property type="nucleotide sequence ID" value="NZ_LT899436.1"/>
</dbReference>
<dbReference type="Pfam" id="PF13439">
    <property type="entry name" value="Glyco_transf_4"/>
    <property type="match status" value="1"/>
</dbReference>
<evidence type="ECO:0000313" key="3">
    <source>
        <dbReference type="Proteomes" id="UP000215214"/>
    </source>
</evidence>
<dbReference type="SUPFAM" id="SSF53756">
    <property type="entry name" value="UDP-Glycosyltransferase/glycogen phosphorylase"/>
    <property type="match status" value="1"/>
</dbReference>
<organism evidence="2 3">
    <name type="scientific">Tenacibaculum jejuense</name>
    <dbReference type="NCBI Taxonomy" id="584609"/>
    <lineage>
        <taxon>Bacteria</taxon>
        <taxon>Pseudomonadati</taxon>
        <taxon>Bacteroidota</taxon>
        <taxon>Flavobacteriia</taxon>
        <taxon>Flavobacteriales</taxon>
        <taxon>Flavobacteriaceae</taxon>
        <taxon>Tenacibaculum</taxon>
    </lineage>
</organism>
<reference evidence="2 3" key="1">
    <citation type="submission" date="2017-07" db="EMBL/GenBank/DDBJ databases">
        <authorList>
            <person name="Sun Z.S."/>
            <person name="Albrecht U."/>
            <person name="Echele G."/>
            <person name="Lee C.C."/>
        </authorList>
    </citation>
    <scope>NUCLEOTIDE SEQUENCE [LARGE SCALE GENOMIC DNA]</scope>
    <source>
        <strain evidence="3">type strain: KCTC 22618</strain>
    </source>
</reference>
<dbReference type="KEGG" id="tje:TJEJU_1482"/>
<dbReference type="EMBL" id="LT899436">
    <property type="protein sequence ID" value="SNR15213.1"/>
    <property type="molecule type" value="Genomic_DNA"/>
</dbReference>
<dbReference type="Proteomes" id="UP000215214">
    <property type="component" value="Chromosome TJEJU"/>
</dbReference>
<dbReference type="CDD" id="cd03794">
    <property type="entry name" value="GT4_WbuB-like"/>
    <property type="match status" value="1"/>
</dbReference>
<name>A0A238U7P5_9FLAO</name>
<dbReference type="AlphaFoldDB" id="A0A238U7P5"/>
<feature type="domain" description="Glycosyltransferase subfamily 4-like N-terminal" evidence="1">
    <location>
        <begin position="106"/>
        <end position="230"/>
    </location>
</feature>
<accession>A0A238U7P5</accession>
<dbReference type="PANTHER" id="PTHR12526">
    <property type="entry name" value="GLYCOSYLTRANSFERASE"/>
    <property type="match status" value="1"/>
</dbReference>
<proteinExistence type="predicted"/>
<dbReference type="GO" id="GO:0016757">
    <property type="term" value="F:glycosyltransferase activity"/>
    <property type="evidence" value="ECO:0007669"/>
    <property type="project" value="UniProtKB-ARBA"/>
</dbReference>
<dbReference type="OrthoDB" id="9794575at2"/>
<evidence type="ECO:0000259" key="1">
    <source>
        <dbReference type="Pfam" id="PF13439"/>
    </source>
</evidence>
<dbReference type="Gene3D" id="3.40.50.2000">
    <property type="entry name" value="Glycogen Phosphorylase B"/>
    <property type="match status" value="2"/>
</dbReference>
<sequence length="428" mass="48948">MKVLIVTYYWPPAGGPGVQRWLKFVKYLRDFGIEPVVFTAENPFYPTLDETLITDVPEGIELIKCPIFEPNNIVAKFKKNETQRSAGFLDPNPSLISKLLLYIRANYFIPDARKFWVKPAVKMLKTYLSTNAIDAVITTGPPHSLHLIGKKLKESIGVKWIADFRDPWTSIDYFHLLPLTNAARKKHFKLEEEVVRAADQVIMVSNNAKKKYQSFNANIAVITNGFDTEKGLETAKEELDRKFSITHIGTMNSERNPIAFWEALTEISNENPDFTDDLELKFIGKVDDSIWEKEIETRFFKDVKRIDYVPHLEAKLNQRKSQVLLIVVNDYPSAKEMIPGKTFEYLQANRPILGFAPEDGDLAEILSETNSGVAVDFKNKELAKKTILNLYADYKKGNLQLSSKGIDSFHRRKLTEKLSVIIKDLIQD</sequence>
<dbReference type="InterPro" id="IPR028098">
    <property type="entry name" value="Glyco_trans_4-like_N"/>
</dbReference>
<keyword evidence="3" id="KW-1185">Reference proteome</keyword>
<protein>
    <recommendedName>
        <fullName evidence="1">Glycosyltransferase subfamily 4-like N-terminal domain-containing protein</fullName>
    </recommendedName>
</protein>